<dbReference type="RefSeq" id="WP_050805540.1">
    <property type="nucleotide sequence ID" value="NZ_CAAAIH010000009.1"/>
</dbReference>
<keyword evidence="3" id="KW-1185">Reference proteome</keyword>
<dbReference type="EMBL" id="LNYU01000081">
    <property type="protein sequence ID" value="KTD56705.1"/>
    <property type="molecule type" value="Genomic_DNA"/>
</dbReference>
<comment type="caution">
    <text evidence="2">The sequence shown here is derived from an EMBL/GenBank/DDBJ whole genome shotgun (WGS) entry which is preliminary data.</text>
</comment>
<evidence type="ECO:0000313" key="3">
    <source>
        <dbReference type="Proteomes" id="UP000054703"/>
    </source>
</evidence>
<dbReference type="AlphaFoldDB" id="A0A0W0YIC2"/>
<dbReference type="OrthoDB" id="42441at2"/>
<dbReference type="STRING" id="45074.Lsan_2865"/>
<gene>
    <name evidence="2" type="ORF">Lsan_2865</name>
</gene>
<feature type="domain" description="AbiEi antitoxin C-terminal" evidence="1">
    <location>
        <begin position="68"/>
        <end position="210"/>
    </location>
</feature>
<dbReference type="PATRIC" id="fig|45074.5.peg.3076"/>
<dbReference type="Pfam" id="PF09407">
    <property type="entry name" value="AbiEi_1"/>
    <property type="match status" value="1"/>
</dbReference>
<organism evidence="2 3">
    <name type="scientific">Legionella santicrucis</name>
    <dbReference type="NCBI Taxonomy" id="45074"/>
    <lineage>
        <taxon>Bacteria</taxon>
        <taxon>Pseudomonadati</taxon>
        <taxon>Pseudomonadota</taxon>
        <taxon>Gammaproteobacteria</taxon>
        <taxon>Legionellales</taxon>
        <taxon>Legionellaceae</taxon>
        <taxon>Legionella</taxon>
    </lineage>
</organism>
<sequence>MNLQSYIKDIRKDGRRCFTILDILEQFHVSNSHARVALHRLLKTGDLISPARGLYVIVPPEHQPHGSIPPQELVPLVMQYMGAHYYVALLSAGLFHGATHQKPARFQVISDKRIKHPSIFGDVEIDYIYKKSVLELPTQDFTVSTGYLKVATPELVALDLLEYPNHAGGLNHIATVFSELVEALDPIKLINLAKDAHAEYQLQRIGYILDHIDVMDETNAEIMINALARHVQENKPNYLPLASEISKIGHSRCKKWRIIENSEIESDL</sequence>
<dbReference type="Proteomes" id="UP000054703">
    <property type="component" value="Unassembled WGS sequence"/>
</dbReference>
<protein>
    <recommendedName>
        <fullName evidence="1">AbiEi antitoxin C-terminal domain-containing protein</fullName>
    </recommendedName>
</protein>
<reference evidence="2 3" key="1">
    <citation type="submission" date="2015-11" db="EMBL/GenBank/DDBJ databases">
        <title>Genomic analysis of 38 Legionella species identifies large and diverse effector repertoires.</title>
        <authorList>
            <person name="Burstein D."/>
            <person name="Amaro F."/>
            <person name="Zusman T."/>
            <person name="Lifshitz Z."/>
            <person name="Cohen O."/>
            <person name="Gilbert J.A."/>
            <person name="Pupko T."/>
            <person name="Shuman H.A."/>
            <person name="Segal G."/>
        </authorList>
    </citation>
    <scope>NUCLEOTIDE SEQUENCE [LARGE SCALE GENOMIC DNA]</scope>
    <source>
        <strain evidence="2 3">SC-63-C7</strain>
    </source>
</reference>
<name>A0A0W0YIC2_9GAMM</name>
<proteinExistence type="predicted"/>
<dbReference type="Gene3D" id="1.10.10.10">
    <property type="entry name" value="Winged helix-like DNA-binding domain superfamily/Winged helix DNA-binding domain"/>
    <property type="match status" value="1"/>
</dbReference>
<evidence type="ECO:0000313" key="2">
    <source>
        <dbReference type="EMBL" id="KTD56705.1"/>
    </source>
</evidence>
<evidence type="ECO:0000259" key="1">
    <source>
        <dbReference type="Pfam" id="PF09407"/>
    </source>
</evidence>
<dbReference type="InterPro" id="IPR036388">
    <property type="entry name" value="WH-like_DNA-bd_sf"/>
</dbReference>
<accession>A0A0W0YIC2</accession>
<dbReference type="InterPro" id="IPR018547">
    <property type="entry name" value="AbiEi_C"/>
</dbReference>